<protein>
    <recommendedName>
        <fullName evidence="4">DegV family protein</fullName>
    </recommendedName>
</protein>
<proteinExistence type="predicted"/>
<dbReference type="NCBIfam" id="TIGR00762">
    <property type="entry name" value="DegV"/>
    <property type="match status" value="1"/>
</dbReference>
<dbReference type="Gene3D" id="3.40.50.10170">
    <property type="match status" value="1"/>
</dbReference>
<dbReference type="STRING" id="1302272.FC96_GL001080"/>
<dbReference type="PANTHER" id="PTHR33434:SF8">
    <property type="entry name" value="DEGV DOMAIN-CONTAINING PROTEIN SPR1019"/>
    <property type="match status" value="1"/>
</dbReference>
<dbReference type="EMBL" id="AZCX01000002">
    <property type="protein sequence ID" value="KRK48761.1"/>
    <property type="molecule type" value="Genomic_DNA"/>
</dbReference>
<evidence type="ECO:0000256" key="1">
    <source>
        <dbReference type="ARBA" id="ARBA00023121"/>
    </source>
</evidence>
<dbReference type="InterPro" id="IPR043168">
    <property type="entry name" value="DegV_C"/>
</dbReference>
<evidence type="ECO:0008006" key="4">
    <source>
        <dbReference type="Google" id="ProtNLM"/>
    </source>
</evidence>
<keyword evidence="1" id="KW-0446">Lipid-binding</keyword>
<dbReference type="InterPro" id="IPR003797">
    <property type="entry name" value="DegV"/>
</dbReference>
<accession>A0A0R1HT84</accession>
<dbReference type="SUPFAM" id="SSF82549">
    <property type="entry name" value="DAK1/DegV-like"/>
    <property type="match status" value="1"/>
</dbReference>
<reference evidence="2 3" key="1">
    <citation type="journal article" date="2015" name="Genome Announc.">
        <title>Expanding the biotechnology potential of lactobacilli through comparative genomics of 213 strains and associated genera.</title>
        <authorList>
            <person name="Sun Z."/>
            <person name="Harris H.M."/>
            <person name="McCann A."/>
            <person name="Guo C."/>
            <person name="Argimon S."/>
            <person name="Zhang W."/>
            <person name="Yang X."/>
            <person name="Jeffery I.B."/>
            <person name="Cooney J.C."/>
            <person name="Kagawa T.F."/>
            <person name="Liu W."/>
            <person name="Song Y."/>
            <person name="Salvetti E."/>
            <person name="Wrobel A."/>
            <person name="Rasinkangas P."/>
            <person name="Parkhill J."/>
            <person name="Rea M.C."/>
            <person name="O'Sullivan O."/>
            <person name="Ritari J."/>
            <person name="Douillard F.P."/>
            <person name="Paul Ross R."/>
            <person name="Yang R."/>
            <person name="Briner A.E."/>
            <person name="Felis G.E."/>
            <person name="de Vos W.M."/>
            <person name="Barrangou R."/>
            <person name="Klaenhammer T.R."/>
            <person name="Caufield P.W."/>
            <person name="Cui Y."/>
            <person name="Zhang H."/>
            <person name="O'Toole P.W."/>
        </authorList>
    </citation>
    <scope>NUCLEOTIDE SEQUENCE [LARGE SCALE GENOMIC DNA]</scope>
    <source>
        <strain evidence="2 3">JCM 15530</strain>
    </source>
</reference>
<dbReference type="Gene3D" id="3.30.1180.10">
    <property type="match status" value="1"/>
</dbReference>
<organism evidence="2 3">
    <name type="scientific">Secundilactobacillus kimchicus JCM 15530</name>
    <dbReference type="NCBI Taxonomy" id="1302272"/>
    <lineage>
        <taxon>Bacteria</taxon>
        <taxon>Bacillati</taxon>
        <taxon>Bacillota</taxon>
        <taxon>Bacilli</taxon>
        <taxon>Lactobacillales</taxon>
        <taxon>Lactobacillaceae</taxon>
        <taxon>Secundilactobacillus</taxon>
    </lineage>
</organism>
<gene>
    <name evidence="2" type="ORF">FC96_GL001080</name>
</gene>
<keyword evidence="3" id="KW-1185">Reference proteome</keyword>
<dbReference type="Pfam" id="PF02645">
    <property type="entry name" value="DegV"/>
    <property type="match status" value="1"/>
</dbReference>
<comment type="caution">
    <text evidence="2">The sequence shown here is derived from an EMBL/GenBank/DDBJ whole genome shotgun (WGS) entry which is preliminary data.</text>
</comment>
<dbReference type="InterPro" id="IPR050270">
    <property type="entry name" value="DegV_domain_contain"/>
</dbReference>
<dbReference type="PATRIC" id="fig|1302272.5.peg.1086"/>
<dbReference type="PANTHER" id="PTHR33434">
    <property type="entry name" value="DEGV DOMAIN-CONTAINING PROTEIN DR_1986-RELATED"/>
    <property type="match status" value="1"/>
</dbReference>
<evidence type="ECO:0000313" key="3">
    <source>
        <dbReference type="Proteomes" id="UP000050911"/>
    </source>
</evidence>
<evidence type="ECO:0000313" key="2">
    <source>
        <dbReference type="EMBL" id="KRK48761.1"/>
    </source>
</evidence>
<dbReference type="Proteomes" id="UP000050911">
    <property type="component" value="Unassembled WGS sequence"/>
</dbReference>
<dbReference type="GO" id="GO:0008289">
    <property type="term" value="F:lipid binding"/>
    <property type="evidence" value="ECO:0007669"/>
    <property type="project" value="UniProtKB-KW"/>
</dbReference>
<dbReference type="PROSITE" id="PS51482">
    <property type="entry name" value="DEGV"/>
    <property type="match status" value="1"/>
</dbReference>
<dbReference type="AlphaFoldDB" id="A0A0R1HT84"/>
<name>A0A0R1HT84_9LACO</name>
<sequence length="294" mass="31516">MWFNWLTALTKGVLLMAIQIVTDSTVQLTAEELATLPITVVPLIVRIGNQEYFNDGQDITNTEILTHLINDTELPKTSQPSIGQFLEVFDRLGQNGDSVLCLSLTHFLSGTVNAARQAADMSATDVTVIDSLSIDRGLAFQVITAAKLAKNGAPLEAIIAAVDLHRSHTKIYVFLNTLENLIKGGRLSKAAGGIASLLNIKVMGEVVDGELQVAAKGRGKKFLNKQIDAVIDDIKAVSPAKVGLTHVDNLTTVSEISQRIKAALPETLVTIHEAGPVISTYTGIGALAIEYYTD</sequence>